<gene>
    <name evidence="7" type="ORF">PR048_002559</name>
</gene>
<evidence type="ECO:0000256" key="2">
    <source>
        <dbReference type="ARBA" id="ARBA00023002"/>
    </source>
</evidence>
<dbReference type="CDD" id="cd02809">
    <property type="entry name" value="alpha_hydroxyacid_oxid_FMN"/>
    <property type="match status" value="1"/>
</dbReference>
<evidence type="ECO:0000259" key="6">
    <source>
        <dbReference type="PROSITE" id="PS51349"/>
    </source>
</evidence>
<evidence type="ECO:0000313" key="8">
    <source>
        <dbReference type="Proteomes" id="UP001159363"/>
    </source>
</evidence>
<proteinExistence type="inferred from homology"/>
<organism evidence="7 8">
    <name type="scientific">Dryococelus australis</name>
    <dbReference type="NCBI Taxonomy" id="614101"/>
    <lineage>
        <taxon>Eukaryota</taxon>
        <taxon>Metazoa</taxon>
        <taxon>Ecdysozoa</taxon>
        <taxon>Arthropoda</taxon>
        <taxon>Hexapoda</taxon>
        <taxon>Insecta</taxon>
        <taxon>Pterygota</taxon>
        <taxon>Neoptera</taxon>
        <taxon>Polyneoptera</taxon>
        <taxon>Phasmatodea</taxon>
        <taxon>Verophasmatodea</taxon>
        <taxon>Anareolatae</taxon>
        <taxon>Phasmatidae</taxon>
        <taxon>Eurycanthinae</taxon>
        <taxon>Dryococelus</taxon>
    </lineage>
</organism>
<dbReference type="InterPro" id="IPR000262">
    <property type="entry name" value="FMN-dep_DH"/>
</dbReference>
<dbReference type="InterPro" id="IPR012133">
    <property type="entry name" value="Alpha-hydoxy_acid_DH_FMN"/>
</dbReference>
<dbReference type="PANTHER" id="PTHR10578:SF149">
    <property type="entry name" value="2-HYDROXYACID OXIDASE 2"/>
    <property type="match status" value="1"/>
</dbReference>
<dbReference type="Proteomes" id="UP001159363">
    <property type="component" value="Chromosome 1"/>
</dbReference>
<dbReference type="PROSITE" id="PS00557">
    <property type="entry name" value="FMN_HYDROXY_ACID_DH_1"/>
    <property type="match status" value="1"/>
</dbReference>
<evidence type="ECO:0000256" key="1">
    <source>
        <dbReference type="ARBA" id="ARBA00001917"/>
    </source>
</evidence>
<protein>
    <recommendedName>
        <fullName evidence="6">FMN hydroxy acid dehydrogenase domain-containing protein</fullName>
    </recommendedName>
</protein>
<comment type="similarity">
    <text evidence="3">Belongs to the FMN-dependent alpha-hydroxy acid dehydrogenase family.</text>
</comment>
<evidence type="ECO:0000256" key="5">
    <source>
        <dbReference type="ARBA" id="ARBA00029327"/>
    </source>
</evidence>
<dbReference type="PIRSF" id="PIRSF000138">
    <property type="entry name" value="Al-hdrx_acd_dh"/>
    <property type="match status" value="1"/>
</dbReference>
<comment type="catalytic activity">
    <reaction evidence="5">
        <text>2-hydroxyoctanoate + O2 = 2-oxooctanoate + H2O2</text>
        <dbReference type="Rhea" id="RHEA:67940"/>
        <dbReference type="ChEBI" id="CHEBI:15379"/>
        <dbReference type="ChEBI" id="CHEBI:16240"/>
        <dbReference type="ChEBI" id="CHEBI:133514"/>
        <dbReference type="ChEBI" id="CHEBI:176689"/>
    </reaction>
    <physiologicalReaction direction="left-to-right" evidence="5">
        <dbReference type="Rhea" id="RHEA:67941"/>
    </physiologicalReaction>
</comment>
<dbReference type="Gene3D" id="3.20.20.70">
    <property type="entry name" value="Aldolase class I"/>
    <property type="match status" value="1"/>
</dbReference>
<keyword evidence="2" id="KW-0560">Oxidoreductase</keyword>
<feature type="domain" description="FMN hydroxy acid dehydrogenase" evidence="6">
    <location>
        <begin position="1"/>
        <end position="381"/>
    </location>
</feature>
<dbReference type="PANTHER" id="PTHR10578">
    <property type="entry name" value="S -2-HYDROXY-ACID OXIDASE-RELATED"/>
    <property type="match status" value="1"/>
</dbReference>
<evidence type="ECO:0000256" key="3">
    <source>
        <dbReference type="ARBA" id="ARBA00024042"/>
    </source>
</evidence>
<dbReference type="EMBL" id="JARBHB010000001">
    <property type="protein sequence ID" value="KAJ8897213.1"/>
    <property type="molecule type" value="Genomic_DNA"/>
</dbReference>
<comment type="caution">
    <text evidence="7">The sequence shown here is derived from an EMBL/GenBank/DDBJ whole genome shotgun (WGS) entry which is preliminary data.</text>
</comment>
<keyword evidence="8" id="KW-1185">Reference proteome</keyword>
<name>A0ABQ9IKJ4_9NEOP</name>
<dbReference type="PROSITE" id="PS51349">
    <property type="entry name" value="FMN_HYDROXY_ACID_DH_2"/>
    <property type="match status" value="1"/>
</dbReference>
<evidence type="ECO:0000313" key="7">
    <source>
        <dbReference type="EMBL" id="KAJ8897213.1"/>
    </source>
</evidence>
<dbReference type="SUPFAM" id="SSF51395">
    <property type="entry name" value="FMN-linked oxidoreductases"/>
    <property type="match status" value="1"/>
</dbReference>
<dbReference type="Pfam" id="PF01070">
    <property type="entry name" value="FMN_dh"/>
    <property type="match status" value="2"/>
</dbReference>
<comment type="catalytic activity">
    <reaction evidence="4">
        <text>a (2S)-2-hydroxycarboxylate + O2 = a 2-oxocarboxylate + H2O2</text>
        <dbReference type="Rhea" id="RHEA:16789"/>
        <dbReference type="ChEBI" id="CHEBI:15379"/>
        <dbReference type="ChEBI" id="CHEBI:16240"/>
        <dbReference type="ChEBI" id="CHEBI:35179"/>
        <dbReference type="ChEBI" id="CHEBI:58123"/>
        <dbReference type="EC" id="1.1.3.15"/>
    </reaction>
    <physiologicalReaction direction="left-to-right" evidence="4">
        <dbReference type="Rhea" id="RHEA:16790"/>
    </physiologicalReaction>
</comment>
<comment type="cofactor">
    <cofactor evidence="1">
        <name>FMN</name>
        <dbReference type="ChEBI" id="CHEBI:58210"/>
    </cofactor>
</comment>
<accession>A0ABQ9IKJ4</accession>
<dbReference type="InterPro" id="IPR037396">
    <property type="entry name" value="FMN_HAD"/>
</dbReference>
<dbReference type="InterPro" id="IPR008259">
    <property type="entry name" value="FMN_hydac_DH_AS"/>
</dbReference>
<reference evidence="7 8" key="1">
    <citation type="submission" date="2023-02" db="EMBL/GenBank/DDBJ databases">
        <title>LHISI_Scaffold_Assembly.</title>
        <authorList>
            <person name="Stuart O.P."/>
            <person name="Cleave R."/>
            <person name="Magrath M.J.L."/>
            <person name="Mikheyev A.S."/>
        </authorList>
    </citation>
    <scope>NUCLEOTIDE SEQUENCE [LARGE SCALE GENOMIC DNA]</scope>
    <source>
        <strain evidence="7">Daus_M_001</strain>
        <tissue evidence="7">Leg muscle</tissue>
    </source>
</reference>
<evidence type="ECO:0000256" key="4">
    <source>
        <dbReference type="ARBA" id="ARBA00029325"/>
    </source>
</evidence>
<sequence>MEIKSDQCTLFVCVCVCCRLRIRPRCLNDVSRVELSTCVLGQRVSLPVGISPTAMQGMAHPDGECASAKAASDAGAVYILSTLSTCSIEEVATAAPLAIKWFQLYIYKDRVSALCATGTSSERRGAAVVQWLDYSPPATPEFSHVEILPDDATGRELTLELVRRVERAGFTVLVLTVDAPIFGIRRCIVRNEFKLPSHLRLANFTGDCATEICDSKGGSGINEYALSLFDPKLTWEDVKWLKSITKLPIVLKGILTAEDAIKGADLGVAAIFVSNHGGRQVDGAPAAIEALPEVVRAVGDKVEVYMDGGVTQGTDVFKALALGARMAFVGRPALWGLAHSGERGVANVLSILQWELETTFQLTGNYNIPAHMELQSSSSHGTTIFQLTWNFILPAHHA</sequence>
<dbReference type="InterPro" id="IPR013785">
    <property type="entry name" value="Aldolase_TIM"/>
</dbReference>